<dbReference type="AlphaFoldDB" id="H8XTH9"/>
<reference evidence="3" key="2">
    <citation type="submission" date="2012-03" db="EMBL/GenBank/DDBJ databases">
        <title>Complete genome sequence of Flavobacterium indicum GPTSA100-9T, isolated from warm spring water.</title>
        <authorList>
            <person name="Barbier P."/>
            <person name="Houel A."/>
            <person name="Loux V."/>
            <person name="Poulain J."/>
            <person name="Bernardet J.-F."/>
            <person name="Touchon M."/>
            <person name="Duchaud E."/>
        </authorList>
    </citation>
    <scope>NUCLEOTIDE SEQUENCE [LARGE SCALE GENOMIC DNA]</scope>
    <source>
        <strain evidence="3">DSM 17447 / CIP 109464 / GPTSA100-9</strain>
    </source>
</reference>
<dbReference type="STRING" id="1094466.KQS_03980"/>
<dbReference type="SUPFAM" id="SSF56925">
    <property type="entry name" value="OMPA-like"/>
    <property type="match status" value="1"/>
</dbReference>
<sequence length="205" mass="21770">MKKLLLLAGIALFSLTSNAQEENKGLEGTWWAAGQLSFGSNDNGTVKTTSNAIIPVVGYFVAPTTTIGLGVGVINGKEETTLAGTTTTTGETSAFIIQPLVRKYWGIGGKFFLFGQASLPMTFGKDKISDDKTTSIGVDLAPGFDFIVNKWMTVETSFSLVNFTTSTIDPNVGDKTTNVSFNANPFDLTGSRSVGGLRVGVKFLF</sequence>
<organism evidence="2 3">
    <name type="scientific">Flavobacterium indicum (strain DSM 17447 / CIP 109464 / GPTSA100-9)</name>
    <dbReference type="NCBI Taxonomy" id="1094466"/>
    <lineage>
        <taxon>Bacteria</taxon>
        <taxon>Pseudomonadati</taxon>
        <taxon>Bacteroidota</taxon>
        <taxon>Flavobacteriia</taxon>
        <taxon>Flavobacteriales</taxon>
        <taxon>Flavobacteriaceae</taxon>
        <taxon>Flavobacterium</taxon>
    </lineage>
</organism>
<dbReference type="PATRIC" id="fig|1094466.5.peg.781"/>
<evidence type="ECO:0000313" key="3">
    <source>
        <dbReference type="Proteomes" id="UP000007599"/>
    </source>
</evidence>
<dbReference type="eggNOG" id="COG3637">
    <property type="taxonomic scope" value="Bacteria"/>
</dbReference>
<keyword evidence="1" id="KW-0732">Signal</keyword>
<proteinExistence type="predicted"/>
<feature type="chain" id="PRO_5003616632" description="Outer membrane protein beta-barrel domain-containing protein" evidence="1">
    <location>
        <begin position="20"/>
        <end position="205"/>
    </location>
</feature>
<feature type="signal peptide" evidence="1">
    <location>
        <begin position="1"/>
        <end position="19"/>
    </location>
</feature>
<evidence type="ECO:0000313" key="2">
    <source>
        <dbReference type="EMBL" id="CCG52776.1"/>
    </source>
</evidence>
<evidence type="ECO:0000256" key="1">
    <source>
        <dbReference type="SAM" id="SignalP"/>
    </source>
</evidence>
<accession>H8XTH9</accession>
<dbReference type="OrthoDB" id="945117at2"/>
<dbReference type="InterPro" id="IPR011250">
    <property type="entry name" value="OMP/PagP_B-barrel"/>
</dbReference>
<dbReference type="KEGG" id="fin:KQS_03980"/>
<dbReference type="RefSeq" id="WP_014387918.1">
    <property type="nucleotide sequence ID" value="NC_017025.1"/>
</dbReference>
<dbReference type="EMBL" id="HE774682">
    <property type="protein sequence ID" value="CCG52776.1"/>
    <property type="molecule type" value="Genomic_DNA"/>
</dbReference>
<dbReference type="Proteomes" id="UP000007599">
    <property type="component" value="Chromosome I"/>
</dbReference>
<keyword evidence="3" id="KW-1185">Reference proteome</keyword>
<dbReference type="HOGENOM" id="CLU_100971_1_0_10"/>
<reference evidence="2 3" key="1">
    <citation type="journal article" date="2012" name="J. Bacteriol.">
        <title>Complete Genome Sequence of Flavobacterium indicum GPSTA100-9T, Isolated from Warm Spring Water.</title>
        <authorList>
            <person name="Barbier P."/>
            <person name="Houel A."/>
            <person name="Loux V."/>
            <person name="Poulain J."/>
            <person name="Bernardet J.F."/>
            <person name="Touchon M."/>
            <person name="Duchaud E."/>
        </authorList>
    </citation>
    <scope>NUCLEOTIDE SEQUENCE [LARGE SCALE GENOMIC DNA]</scope>
    <source>
        <strain evidence="3">DSM 17447 / CIP 109464 / GPTSA100-9</strain>
    </source>
</reference>
<gene>
    <name evidence="2" type="ordered locus">KQS_03980</name>
</gene>
<protein>
    <recommendedName>
        <fullName evidence="4">Outer membrane protein beta-barrel domain-containing protein</fullName>
    </recommendedName>
</protein>
<evidence type="ECO:0008006" key="4">
    <source>
        <dbReference type="Google" id="ProtNLM"/>
    </source>
</evidence>
<name>H8XTH9_FLAIG</name>